<feature type="compositionally biased region" description="Low complexity" evidence="1">
    <location>
        <begin position="229"/>
        <end position="238"/>
    </location>
</feature>
<proteinExistence type="predicted"/>
<feature type="compositionally biased region" description="Low complexity" evidence="1">
    <location>
        <begin position="210"/>
        <end position="222"/>
    </location>
</feature>
<feature type="compositionally biased region" description="Gly residues" evidence="1">
    <location>
        <begin position="239"/>
        <end position="249"/>
    </location>
</feature>
<dbReference type="AlphaFoldDB" id="A0A1Y2NU19"/>
<evidence type="ECO:0000313" key="6">
    <source>
        <dbReference type="Proteomes" id="UP000194318"/>
    </source>
</evidence>
<keyword evidence="2" id="KW-0472">Membrane</keyword>
<keyword evidence="7" id="KW-1185">Reference proteome</keyword>
<reference evidence="4 7" key="1">
    <citation type="submission" date="2013-05" db="EMBL/GenBank/DDBJ databases">
        <title>Genome Sequence of Streptomyces fradiae.</title>
        <authorList>
            <person name="Kirby R."/>
        </authorList>
    </citation>
    <scope>NUCLEOTIDE SEQUENCE [LARGE SCALE GENOMIC DNA]</scope>
    <source>
        <strain evidence="4 7">ATCC 10745</strain>
    </source>
</reference>
<evidence type="ECO:0000313" key="4">
    <source>
        <dbReference type="EMBL" id="KAF0649029.1"/>
    </source>
</evidence>
<gene>
    <name evidence="5" type="ORF">BG846_03850</name>
    <name evidence="4" type="ORF">K701_15745</name>
</gene>
<evidence type="ECO:0000313" key="7">
    <source>
        <dbReference type="Proteomes" id="UP000731519"/>
    </source>
</evidence>
<evidence type="ECO:0000256" key="2">
    <source>
        <dbReference type="SAM" id="Phobius"/>
    </source>
</evidence>
<keyword evidence="2" id="KW-1133">Transmembrane helix</keyword>
<keyword evidence="2" id="KW-0812">Transmembrane</keyword>
<dbReference type="InterPro" id="IPR013099">
    <property type="entry name" value="K_chnl_dom"/>
</dbReference>
<dbReference type="GeneID" id="91407220"/>
<dbReference type="EMBL" id="MIFZ01000279">
    <property type="protein sequence ID" value="OSY50549.1"/>
    <property type="molecule type" value="Genomic_DNA"/>
</dbReference>
<feature type="transmembrane region" description="Helical" evidence="2">
    <location>
        <begin position="41"/>
        <end position="65"/>
    </location>
</feature>
<feature type="domain" description="Potassium channel" evidence="3">
    <location>
        <begin position="114"/>
        <end position="195"/>
    </location>
</feature>
<feature type="transmembrane region" description="Helical" evidence="2">
    <location>
        <begin position="109"/>
        <end position="128"/>
    </location>
</feature>
<sequence length="249" mass="25426">MGDPHTPGGGPGRPPEEGPGRGRAPAGAAGSRRRHRGSRSVLARALTLARAVFVATALVTAYYLLPLDQRGPSDIPVLVSGLVLVLLVFGWEVRAIARSPFPRLKAAEALGATLALFLILFASAYYLLDRSAPGSFSESLTRTDALYFALTTFSTTGFGDIAALSQTGRVLAMAQMTGGLLLVGVAAKVLANAVEAGLRRQGGGPPEHPLPAAHHTAGHTTAPEPPAPGTATGADTRPGTGGGAPEEEA</sequence>
<dbReference type="SUPFAM" id="SSF81324">
    <property type="entry name" value="Voltage-gated potassium channels"/>
    <property type="match status" value="1"/>
</dbReference>
<feature type="region of interest" description="Disordered" evidence="1">
    <location>
        <begin position="1"/>
        <end position="36"/>
    </location>
</feature>
<dbReference type="Proteomes" id="UP000731519">
    <property type="component" value="Unassembled WGS sequence"/>
</dbReference>
<name>A0A1Y2NU19_STRFR</name>
<dbReference type="EMBL" id="ASYR01000018">
    <property type="protein sequence ID" value="KAF0649029.1"/>
    <property type="molecule type" value="Genomic_DNA"/>
</dbReference>
<reference evidence="5 6" key="2">
    <citation type="submission" date="2016-09" db="EMBL/GenBank/DDBJ databases">
        <title>Streptomyces fradiae DSM40063, a candidate organism with high potential of specific P450 cytochromes.</title>
        <authorList>
            <person name="Grumaz C."/>
            <person name="Vainshtein Y."/>
            <person name="Kirstahler P."/>
            <person name="Sohn K."/>
        </authorList>
    </citation>
    <scope>NUCLEOTIDE SEQUENCE [LARGE SCALE GENOMIC DNA]</scope>
    <source>
        <strain evidence="5 6">DSM 40063</strain>
    </source>
</reference>
<dbReference type="RefSeq" id="WP_078915642.1">
    <property type="nucleotide sequence ID" value="NZ_ASYR01000018.1"/>
</dbReference>
<dbReference type="Gene3D" id="1.10.287.70">
    <property type="match status" value="1"/>
</dbReference>
<comment type="caution">
    <text evidence="5">The sequence shown here is derived from an EMBL/GenBank/DDBJ whole genome shotgun (WGS) entry which is preliminary data.</text>
</comment>
<evidence type="ECO:0000259" key="3">
    <source>
        <dbReference type="Pfam" id="PF07885"/>
    </source>
</evidence>
<protein>
    <submittedName>
        <fullName evidence="5">Ion channel</fullName>
    </submittedName>
</protein>
<dbReference type="Pfam" id="PF07885">
    <property type="entry name" value="Ion_trans_2"/>
    <property type="match status" value="1"/>
</dbReference>
<organism evidence="5 6">
    <name type="scientific">Streptomyces fradiae ATCC 10745 = DSM 40063</name>
    <dbReference type="NCBI Taxonomy" id="1319510"/>
    <lineage>
        <taxon>Bacteria</taxon>
        <taxon>Bacillati</taxon>
        <taxon>Actinomycetota</taxon>
        <taxon>Actinomycetes</taxon>
        <taxon>Kitasatosporales</taxon>
        <taxon>Streptomycetaceae</taxon>
        <taxon>Streptomyces</taxon>
    </lineage>
</organism>
<evidence type="ECO:0000313" key="5">
    <source>
        <dbReference type="EMBL" id="OSY50549.1"/>
    </source>
</evidence>
<accession>A0A1Y2NU19</accession>
<feature type="transmembrane region" description="Helical" evidence="2">
    <location>
        <begin position="77"/>
        <end position="97"/>
    </location>
</feature>
<evidence type="ECO:0000256" key="1">
    <source>
        <dbReference type="SAM" id="MobiDB-lite"/>
    </source>
</evidence>
<dbReference type="Proteomes" id="UP000194318">
    <property type="component" value="Unassembled WGS sequence"/>
</dbReference>
<feature type="region of interest" description="Disordered" evidence="1">
    <location>
        <begin position="199"/>
        <end position="249"/>
    </location>
</feature>